<dbReference type="Pfam" id="PF00201">
    <property type="entry name" value="UDPGT"/>
    <property type="match status" value="1"/>
</dbReference>
<keyword evidence="5" id="KW-1185">Reference proteome</keyword>
<name>A0ABU6XQD6_9FABA</name>
<keyword evidence="3" id="KW-0808">Transferase</keyword>
<reference evidence="4 5" key="1">
    <citation type="journal article" date="2023" name="Plants (Basel)">
        <title>Bridging the Gap: Combining Genomics and Transcriptomics Approaches to Understand Stylosanthes scabra, an Orphan Legume from the Brazilian Caatinga.</title>
        <authorList>
            <person name="Ferreira-Neto J.R.C."/>
            <person name="da Silva M.D."/>
            <person name="Binneck E."/>
            <person name="de Melo N.F."/>
            <person name="da Silva R.H."/>
            <person name="de Melo A.L.T.M."/>
            <person name="Pandolfi V."/>
            <person name="Bustamante F.O."/>
            <person name="Brasileiro-Vidal A.C."/>
            <person name="Benko-Iseppon A.M."/>
        </authorList>
    </citation>
    <scope>NUCLEOTIDE SEQUENCE [LARGE SCALE GENOMIC DNA]</scope>
    <source>
        <tissue evidence="4">Leaves</tissue>
    </source>
</reference>
<dbReference type="PANTHER" id="PTHR48047:SF51">
    <property type="entry name" value="GLYCOSYLTRANSFERASE"/>
    <property type="match status" value="1"/>
</dbReference>
<accession>A0ABU6XQD6</accession>
<evidence type="ECO:0000313" key="5">
    <source>
        <dbReference type="Proteomes" id="UP001341840"/>
    </source>
</evidence>
<dbReference type="CDD" id="cd03784">
    <property type="entry name" value="GT1_Gtf-like"/>
    <property type="match status" value="1"/>
</dbReference>
<comment type="similarity">
    <text evidence="1">Belongs to the UDP-glycosyltransferase family.</text>
</comment>
<comment type="caution">
    <text evidence="4">The sequence shown here is derived from an EMBL/GenBank/DDBJ whole genome shotgun (WGS) entry which is preliminary data.</text>
</comment>
<dbReference type="SUPFAM" id="SSF53756">
    <property type="entry name" value="UDP-Glycosyltransferase/glycogen phosphorylase"/>
    <property type="match status" value="1"/>
</dbReference>
<gene>
    <name evidence="4" type="ORF">PIB30_084259</name>
</gene>
<evidence type="ECO:0008006" key="6">
    <source>
        <dbReference type="Google" id="ProtNLM"/>
    </source>
</evidence>
<sequence>AKPRWIRWLDEKLEQKCSVLYVSFGSQPEVSHEQLEEIAFGLEESSVSFLWVITKKNWDLPEGFEERVKSKGMVVREWVDQREILMHESVRGFLSHCGWNLMLESVCAGVPILAWPLAADQHLNAKMVDEEIRVGVRVETSDGYLRGFVRREGLKKTATQLMEGENERERSYEEGG</sequence>
<dbReference type="EMBL" id="JASCZI010212810">
    <property type="protein sequence ID" value="MED6200357.1"/>
    <property type="molecule type" value="Genomic_DNA"/>
</dbReference>
<keyword evidence="2" id="KW-0328">Glycosyltransferase</keyword>
<feature type="non-terminal residue" evidence="4">
    <location>
        <position position="1"/>
    </location>
</feature>
<evidence type="ECO:0000256" key="3">
    <source>
        <dbReference type="ARBA" id="ARBA00022679"/>
    </source>
</evidence>
<dbReference type="InterPro" id="IPR002213">
    <property type="entry name" value="UDP_glucos_trans"/>
</dbReference>
<organism evidence="4 5">
    <name type="scientific">Stylosanthes scabra</name>
    <dbReference type="NCBI Taxonomy" id="79078"/>
    <lineage>
        <taxon>Eukaryota</taxon>
        <taxon>Viridiplantae</taxon>
        <taxon>Streptophyta</taxon>
        <taxon>Embryophyta</taxon>
        <taxon>Tracheophyta</taxon>
        <taxon>Spermatophyta</taxon>
        <taxon>Magnoliopsida</taxon>
        <taxon>eudicotyledons</taxon>
        <taxon>Gunneridae</taxon>
        <taxon>Pentapetalae</taxon>
        <taxon>rosids</taxon>
        <taxon>fabids</taxon>
        <taxon>Fabales</taxon>
        <taxon>Fabaceae</taxon>
        <taxon>Papilionoideae</taxon>
        <taxon>50 kb inversion clade</taxon>
        <taxon>dalbergioids sensu lato</taxon>
        <taxon>Dalbergieae</taxon>
        <taxon>Pterocarpus clade</taxon>
        <taxon>Stylosanthes</taxon>
    </lineage>
</organism>
<proteinExistence type="inferred from homology"/>
<dbReference type="Proteomes" id="UP001341840">
    <property type="component" value="Unassembled WGS sequence"/>
</dbReference>
<protein>
    <recommendedName>
        <fullName evidence="6">UDP-glycosyltransferases domain-containing protein</fullName>
    </recommendedName>
</protein>
<evidence type="ECO:0000256" key="2">
    <source>
        <dbReference type="ARBA" id="ARBA00022676"/>
    </source>
</evidence>
<dbReference type="PANTHER" id="PTHR48047">
    <property type="entry name" value="GLYCOSYLTRANSFERASE"/>
    <property type="match status" value="1"/>
</dbReference>
<evidence type="ECO:0000313" key="4">
    <source>
        <dbReference type="EMBL" id="MED6200357.1"/>
    </source>
</evidence>
<dbReference type="Gene3D" id="3.40.50.2000">
    <property type="entry name" value="Glycogen Phosphorylase B"/>
    <property type="match status" value="1"/>
</dbReference>
<evidence type="ECO:0000256" key="1">
    <source>
        <dbReference type="ARBA" id="ARBA00009995"/>
    </source>
</evidence>